<dbReference type="InterPro" id="IPR006059">
    <property type="entry name" value="SBP"/>
</dbReference>
<dbReference type="InterPro" id="IPR006311">
    <property type="entry name" value="TAT_signal"/>
</dbReference>
<comment type="caution">
    <text evidence="1">The sequence shown here is derived from an EMBL/GenBank/DDBJ whole genome shotgun (WGS) entry which is preliminary data.</text>
</comment>
<dbReference type="Gene3D" id="3.40.190.10">
    <property type="entry name" value="Periplasmic binding protein-like II"/>
    <property type="match status" value="1"/>
</dbReference>
<name>A0A6B1DUR3_9CHLR</name>
<dbReference type="SUPFAM" id="SSF53850">
    <property type="entry name" value="Periplasmic binding protein-like II"/>
    <property type="match status" value="1"/>
</dbReference>
<evidence type="ECO:0000313" key="1">
    <source>
        <dbReference type="EMBL" id="MYD91021.1"/>
    </source>
</evidence>
<reference evidence="1" key="1">
    <citation type="submission" date="2019-09" db="EMBL/GenBank/DDBJ databases">
        <title>Characterisation of the sponge microbiome using genome-centric metagenomics.</title>
        <authorList>
            <person name="Engelberts J.P."/>
            <person name="Robbins S.J."/>
            <person name="De Goeij J.M."/>
            <person name="Aranda M."/>
            <person name="Bell S.C."/>
            <person name="Webster N.S."/>
        </authorList>
    </citation>
    <scope>NUCLEOTIDE SEQUENCE</scope>
    <source>
        <strain evidence="1">SB0662_bin_9</strain>
    </source>
</reference>
<dbReference type="AlphaFoldDB" id="A0A6B1DUR3"/>
<gene>
    <name evidence="1" type="ORF">F4Y08_11925</name>
</gene>
<protein>
    <submittedName>
        <fullName evidence="1">Extracellular solute-binding protein</fullName>
    </submittedName>
</protein>
<proteinExistence type="predicted"/>
<accession>A0A6B1DUR3</accession>
<dbReference type="PANTHER" id="PTHR43649:SF12">
    <property type="entry name" value="DIACETYLCHITOBIOSE BINDING PROTEIN DASA"/>
    <property type="match status" value="1"/>
</dbReference>
<dbReference type="InterPro" id="IPR050490">
    <property type="entry name" value="Bact_solute-bd_prot1"/>
</dbReference>
<dbReference type="PANTHER" id="PTHR43649">
    <property type="entry name" value="ARABINOSE-BINDING PROTEIN-RELATED"/>
    <property type="match status" value="1"/>
</dbReference>
<organism evidence="1">
    <name type="scientific">Caldilineaceae bacterium SB0662_bin_9</name>
    <dbReference type="NCBI Taxonomy" id="2605258"/>
    <lineage>
        <taxon>Bacteria</taxon>
        <taxon>Bacillati</taxon>
        <taxon>Chloroflexota</taxon>
        <taxon>Caldilineae</taxon>
        <taxon>Caldilineales</taxon>
        <taxon>Caldilineaceae</taxon>
    </lineage>
</organism>
<sequence length="469" mass="52284">MSQLHIPSFRQGALPMTMLEKRSQLGRRAFLRLAAGASATAALVACVAPTAPAADTGDMEQVEIGFAWWTGGEQANALFEEAVDRFEAAFPNIHVVRDSVPYGEFHTKILTGYAGGDAPDCHGVPWGTVWSMAHKGVLLDMNGLVEGDPDIDWEGMWPAVTDGCYYPPGTIISLPRESFGLRLYFYNKAIYEEAGVDTPDVAMDAGDWNAGNWTWDAWREQAGQLTQFDENGRRTIMGSNQSADYWNLHTVIPSFGHSMFNEDVTHFNLDAEPVVAWLETLPEMINEERSLGKPDETADFDWASNGKQAIIRSSTWSIPNYRVSWEDIDWDFVPPPRGSHGHSNFVGNDYHSINGTGTANVDAAWELLKFINSPGEDLWWAQNFFGAPFRKENVEPWADSLNEILPRNGWKYMLDMTNTATPWTPVPFQEELNTIHSNEIGQAILGERPVQEVVDSITSKIAAMIADFE</sequence>
<dbReference type="Pfam" id="PF01547">
    <property type="entry name" value="SBP_bac_1"/>
    <property type="match status" value="1"/>
</dbReference>
<dbReference type="EMBL" id="VXPY01000084">
    <property type="protein sequence ID" value="MYD91021.1"/>
    <property type="molecule type" value="Genomic_DNA"/>
</dbReference>
<dbReference type="PROSITE" id="PS51318">
    <property type="entry name" value="TAT"/>
    <property type="match status" value="1"/>
</dbReference>